<evidence type="ECO:0000313" key="2">
    <source>
        <dbReference type="EMBL" id="TFU85375.1"/>
    </source>
</evidence>
<evidence type="ECO:0000256" key="1">
    <source>
        <dbReference type="SAM" id="Coils"/>
    </source>
</evidence>
<gene>
    <name evidence="2" type="ORF">E4T88_17515</name>
</gene>
<protein>
    <submittedName>
        <fullName evidence="2">Uncharacterized protein</fullName>
    </submittedName>
</protein>
<accession>A0A4Y9IHB7</accession>
<feature type="coiled-coil region" evidence="1">
    <location>
        <begin position="65"/>
        <end position="99"/>
    </location>
</feature>
<sequence length="109" mass="11978">MDEGLRADDFRRAWPTALSAAMRDVGQLADQIETAAEKVTAANRDALVIAELLPKMVDALRVSLREDGEKLLSSSSERLEEIEKRIQGLVDEASALEKNIAARTAELEL</sequence>
<keyword evidence="1" id="KW-0175">Coiled coil</keyword>
<organism evidence="2 3">
    <name type="scientific">Dysgonomonas mossii</name>
    <dbReference type="NCBI Taxonomy" id="163665"/>
    <lineage>
        <taxon>Bacteria</taxon>
        <taxon>Pseudomonadati</taxon>
        <taxon>Bacteroidota</taxon>
        <taxon>Bacteroidia</taxon>
        <taxon>Bacteroidales</taxon>
        <taxon>Dysgonomonadaceae</taxon>
        <taxon>Dysgonomonas</taxon>
    </lineage>
</organism>
<dbReference type="Proteomes" id="UP000298285">
    <property type="component" value="Unassembled WGS sequence"/>
</dbReference>
<proteinExistence type="predicted"/>
<dbReference type="EMBL" id="SPPK01000078">
    <property type="protein sequence ID" value="TFU85375.1"/>
    <property type="molecule type" value="Genomic_DNA"/>
</dbReference>
<dbReference type="RefSeq" id="WP_135107575.1">
    <property type="nucleotide sequence ID" value="NZ_JADGKW010000078.1"/>
</dbReference>
<dbReference type="AlphaFoldDB" id="A0A4Y9IHB7"/>
<feature type="non-terminal residue" evidence="2">
    <location>
        <position position="109"/>
    </location>
</feature>
<evidence type="ECO:0000313" key="3">
    <source>
        <dbReference type="Proteomes" id="UP000298285"/>
    </source>
</evidence>
<reference evidence="2 3" key="1">
    <citation type="submission" date="2019-03" db="EMBL/GenBank/DDBJ databases">
        <title>Diversity of the mouse oral microbiome.</title>
        <authorList>
            <person name="Joseph S."/>
            <person name="Aduse-Opoku J."/>
            <person name="Curtis M."/>
            <person name="Wade W."/>
            <person name="Hashim A."/>
        </authorList>
    </citation>
    <scope>NUCLEOTIDE SEQUENCE [LARGE SCALE GENOMIC DNA]</scope>
    <source>
        <strain evidence="2 3">P11</strain>
    </source>
</reference>
<name>A0A4Y9IHB7_9BACT</name>
<comment type="caution">
    <text evidence="2">The sequence shown here is derived from an EMBL/GenBank/DDBJ whole genome shotgun (WGS) entry which is preliminary data.</text>
</comment>